<reference evidence="5" key="1">
    <citation type="journal article" date="2014" name="Genome Biol.">
        <title>Genome analysis of a major urban malaria vector mosquito, Anopheles stephensi.</title>
        <authorList>
            <person name="Jiang X."/>
            <person name="Peery A."/>
            <person name="Hall A.B."/>
            <person name="Sharma A."/>
            <person name="Chen X.G."/>
            <person name="Waterhouse R.M."/>
            <person name="Komissarov A."/>
            <person name="Riehle M.M."/>
            <person name="Shouche Y."/>
            <person name="Sharakhova M.V."/>
            <person name="Lawson D."/>
            <person name="Pakpour N."/>
            <person name="Arensburger P."/>
            <person name="Davidson V.L."/>
            <person name="Eiglmeier K."/>
            <person name="Emrich S."/>
            <person name="George P."/>
            <person name="Kennedy R.C."/>
            <person name="Mane S.P."/>
            <person name="Maslen G."/>
            <person name="Oringanje C."/>
            <person name="Qi Y."/>
            <person name="Settlage R."/>
            <person name="Tojo M."/>
            <person name="Tubio J.M."/>
            <person name="Unger M.F."/>
            <person name="Wang B."/>
            <person name="Vernick K.D."/>
            <person name="Ribeiro J.M."/>
            <person name="James A.A."/>
            <person name="Michel K."/>
            <person name="Riehle M.A."/>
            <person name="Luckhart S."/>
            <person name="Sharakhov I.V."/>
            <person name="Tu Z."/>
        </authorList>
    </citation>
    <scope>NUCLEOTIDE SEQUENCE [LARGE SCALE GENOMIC DNA]</scope>
    <source>
        <strain evidence="5">Indian</strain>
    </source>
</reference>
<dbReference type="Pfam" id="PF13359">
    <property type="entry name" value="DDE_Tnp_4"/>
    <property type="match status" value="1"/>
</dbReference>
<evidence type="ECO:0000256" key="2">
    <source>
        <dbReference type="ARBA" id="ARBA00022723"/>
    </source>
</evidence>
<organism evidence="4 5">
    <name type="scientific">Anopheles stephensi</name>
    <name type="common">Indo-Pakistan malaria mosquito</name>
    <dbReference type="NCBI Taxonomy" id="30069"/>
    <lineage>
        <taxon>Eukaryota</taxon>
        <taxon>Metazoa</taxon>
        <taxon>Ecdysozoa</taxon>
        <taxon>Arthropoda</taxon>
        <taxon>Hexapoda</taxon>
        <taxon>Insecta</taxon>
        <taxon>Pterygota</taxon>
        <taxon>Neoptera</taxon>
        <taxon>Endopterygota</taxon>
        <taxon>Diptera</taxon>
        <taxon>Nematocera</taxon>
        <taxon>Culicoidea</taxon>
        <taxon>Culicidae</taxon>
        <taxon>Anophelinae</taxon>
        <taxon>Anopheles</taxon>
    </lineage>
</organism>
<dbReference type="VEuPathDB" id="VectorBase:ASTEI20_040652"/>
<evidence type="ECO:0000313" key="5">
    <source>
        <dbReference type="Proteomes" id="UP000076408"/>
    </source>
</evidence>
<comment type="cofactor">
    <cofactor evidence="1">
        <name>a divalent metal cation</name>
        <dbReference type="ChEBI" id="CHEBI:60240"/>
    </cofactor>
</comment>
<dbReference type="InterPro" id="IPR027806">
    <property type="entry name" value="HARBI1_dom"/>
</dbReference>
<keyword evidence="2" id="KW-0479">Metal-binding</keyword>
<feature type="domain" description="DDE Tnp4" evidence="3">
    <location>
        <begin position="49"/>
        <end position="98"/>
    </location>
</feature>
<evidence type="ECO:0000256" key="1">
    <source>
        <dbReference type="ARBA" id="ARBA00001968"/>
    </source>
</evidence>
<accession>A0A182YSV5</accession>
<protein>
    <submittedName>
        <fullName evidence="4">DDE Tnp4 domain-containing protein</fullName>
    </submittedName>
</protein>
<dbReference type="STRING" id="30069.A0A182YSV5"/>
<evidence type="ECO:0000313" key="4">
    <source>
        <dbReference type="EnsemblMetazoa" id="ASTEI11541-PA"/>
    </source>
</evidence>
<name>A0A182YSV5_ANOST</name>
<dbReference type="EnsemblMetazoa" id="ASTEI11541-RA">
    <property type="protein sequence ID" value="ASTEI11541-PA"/>
    <property type="gene ID" value="ASTEI11541"/>
</dbReference>
<reference evidence="4" key="2">
    <citation type="submission" date="2020-05" db="UniProtKB">
        <authorList>
            <consortium name="EnsemblMetazoa"/>
        </authorList>
    </citation>
    <scope>IDENTIFICATION</scope>
    <source>
        <strain evidence="4">Indian</strain>
    </source>
</reference>
<dbReference type="Proteomes" id="UP000076408">
    <property type="component" value="Unassembled WGS sequence"/>
</dbReference>
<keyword evidence="5" id="KW-1185">Reference proteome</keyword>
<evidence type="ECO:0000259" key="3">
    <source>
        <dbReference type="Pfam" id="PF13359"/>
    </source>
</evidence>
<proteinExistence type="predicted"/>
<dbReference type="VEuPathDB" id="VectorBase:ASTEI11541"/>
<dbReference type="VEuPathDB" id="VectorBase:ASTE005129"/>
<dbReference type="GO" id="GO:0046872">
    <property type="term" value="F:metal ion binding"/>
    <property type="evidence" value="ECO:0007669"/>
    <property type="project" value="UniProtKB-KW"/>
</dbReference>
<sequence>MITTIGDQSFGYMVSFSALQLPFTKSEWRKVCKEFSRKTNFPHAIGTIGGKHIAIKRSAKAGSDYWNHKQFYSIVLLAVVNANSNFMHVAVGAKGQYSSAIAKQVYPKQSACETNRRYQFRTCFWQTELLLLPLTVYVLSMSQLKTVQSSMHLTNDTLKHAKRLVGRLLCCPTGFGCFEKQSNYHHLLQP</sequence>
<dbReference type="AlphaFoldDB" id="A0A182YSV5"/>